<evidence type="ECO:0000259" key="1">
    <source>
        <dbReference type="Pfam" id="PF12937"/>
    </source>
</evidence>
<dbReference type="InterPro" id="IPR001810">
    <property type="entry name" value="F-box_dom"/>
</dbReference>
<evidence type="ECO:0000313" key="2">
    <source>
        <dbReference type="EMBL" id="KAF2122588.1"/>
    </source>
</evidence>
<keyword evidence="3" id="KW-1185">Reference proteome</keyword>
<name>A0A6A5ZW38_9PLEO</name>
<dbReference type="OrthoDB" id="4192220at2759"/>
<accession>A0A6A5ZW38</accession>
<gene>
    <name evidence="2" type="ORF">BDV96DRAFT_561027</name>
</gene>
<protein>
    <recommendedName>
        <fullName evidence="1">F-box domain-containing protein</fullName>
    </recommendedName>
</protein>
<dbReference type="EMBL" id="ML977310">
    <property type="protein sequence ID" value="KAF2122588.1"/>
    <property type="molecule type" value="Genomic_DNA"/>
</dbReference>
<dbReference type="Pfam" id="PF12937">
    <property type="entry name" value="F-box-like"/>
    <property type="match status" value="1"/>
</dbReference>
<proteinExistence type="predicted"/>
<feature type="domain" description="F-box" evidence="1">
    <location>
        <begin position="4"/>
        <end position="51"/>
    </location>
</feature>
<sequence>MVTIDSLPNEILVQVVLEVRRGNPSDTDLLHCLLVSRRWHGATVPVLYGNIAFKNLDLNRFLQRPSLPNCADYVRSFTIRVRRSETPMPGATLEQMLDMASILLPALKNLKSFSLTDDMQLDTNLHTDNSRPVSSHVVVALVNALPSSCQSMELDVVPRDRRNSHTGWGTTHHVCDSVRRVLRRMRDVRIRLWWMCPALFGTTRGGAYTPISAPHLKTLVVSPHGFRALLCDSQDPQFMNLRSTWASITSALERFVEAQSQGLGDAKIHAVKIQKSSINSVCKTGVRTDILARKSFLYPLQSTKQDHFMIRQHDERDLVSAIPSIQTMLEGNLWVNTVGGARLPARVLKASTKAEFEFAISCVPQAPEMYTADEWRTQNPEHSTWVWENEAATGLKLLSGKVVEGEGYLNVEPILESTPRGWKRGRHYYASRLERDD</sequence>
<dbReference type="Proteomes" id="UP000799770">
    <property type="component" value="Unassembled WGS sequence"/>
</dbReference>
<reference evidence="2" key="1">
    <citation type="journal article" date="2020" name="Stud. Mycol.">
        <title>101 Dothideomycetes genomes: a test case for predicting lifestyles and emergence of pathogens.</title>
        <authorList>
            <person name="Haridas S."/>
            <person name="Albert R."/>
            <person name="Binder M."/>
            <person name="Bloem J."/>
            <person name="Labutti K."/>
            <person name="Salamov A."/>
            <person name="Andreopoulos B."/>
            <person name="Baker S."/>
            <person name="Barry K."/>
            <person name="Bills G."/>
            <person name="Bluhm B."/>
            <person name="Cannon C."/>
            <person name="Castanera R."/>
            <person name="Culley D."/>
            <person name="Daum C."/>
            <person name="Ezra D."/>
            <person name="Gonzalez J."/>
            <person name="Henrissat B."/>
            <person name="Kuo A."/>
            <person name="Liang C."/>
            <person name="Lipzen A."/>
            <person name="Lutzoni F."/>
            <person name="Magnuson J."/>
            <person name="Mondo S."/>
            <person name="Nolan M."/>
            <person name="Ohm R."/>
            <person name="Pangilinan J."/>
            <person name="Park H.-J."/>
            <person name="Ramirez L."/>
            <person name="Alfaro M."/>
            <person name="Sun H."/>
            <person name="Tritt A."/>
            <person name="Yoshinaga Y."/>
            <person name="Zwiers L.-H."/>
            <person name="Turgeon B."/>
            <person name="Goodwin S."/>
            <person name="Spatafora J."/>
            <person name="Crous P."/>
            <person name="Grigoriev I."/>
        </authorList>
    </citation>
    <scope>NUCLEOTIDE SEQUENCE</scope>
    <source>
        <strain evidence="2">CBS 627.86</strain>
    </source>
</reference>
<evidence type="ECO:0000313" key="3">
    <source>
        <dbReference type="Proteomes" id="UP000799770"/>
    </source>
</evidence>
<dbReference type="AlphaFoldDB" id="A0A6A5ZW38"/>
<organism evidence="2 3">
    <name type="scientific">Lophiotrema nucula</name>
    <dbReference type="NCBI Taxonomy" id="690887"/>
    <lineage>
        <taxon>Eukaryota</taxon>
        <taxon>Fungi</taxon>
        <taxon>Dikarya</taxon>
        <taxon>Ascomycota</taxon>
        <taxon>Pezizomycotina</taxon>
        <taxon>Dothideomycetes</taxon>
        <taxon>Pleosporomycetidae</taxon>
        <taxon>Pleosporales</taxon>
        <taxon>Lophiotremataceae</taxon>
        <taxon>Lophiotrema</taxon>
    </lineage>
</organism>